<keyword evidence="3" id="KW-1185">Reference proteome</keyword>
<evidence type="ECO:0000256" key="1">
    <source>
        <dbReference type="ARBA" id="ARBA00006479"/>
    </source>
</evidence>
<dbReference type="PANTHER" id="PTHR18964">
    <property type="entry name" value="ROK (REPRESSOR, ORF, KINASE) FAMILY"/>
    <property type="match status" value="1"/>
</dbReference>
<reference evidence="2 3" key="1">
    <citation type="submission" date="2017-03" db="EMBL/GenBank/DDBJ databases">
        <title>Draft genome sequence of Streptomyces scabrisporus NF3, endophyte isolated from Amphipterygium adstringens.</title>
        <authorList>
            <person name="Vazquez M."/>
            <person name="Ceapa C.D."/>
            <person name="Rodriguez Luna D."/>
            <person name="Sanchez Esquivel S."/>
        </authorList>
    </citation>
    <scope>NUCLEOTIDE SEQUENCE [LARGE SCALE GENOMIC DNA]</scope>
    <source>
        <strain evidence="2 3">NF3</strain>
    </source>
</reference>
<evidence type="ECO:0000313" key="2">
    <source>
        <dbReference type="EMBL" id="OPC80061.1"/>
    </source>
</evidence>
<comment type="caution">
    <text evidence="2">The sequence shown here is derived from an EMBL/GenBank/DDBJ whole genome shotgun (WGS) entry which is preliminary data.</text>
</comment>
<comment type="similarity">
    <text evidence="1">Belongs to the ROK (NagC/XylR) family.</text>
</comment>
<dbReference type="InterPro" id="IPR043129">
    <property type="entry name" value="ATPase_NBD"/>
</dbReference>
<dbReference type="SUPFAM" id="SSF46785">
    <property type="entry name" value="Winged helix' DNA-binding domain"/>
    <property type="match status" value="1"/>
</dbReference>
<protein>
    <submittedName>
        <fullName evidence="2">Transcriptional regulator</fullName>
    </submittedName>
</protein>
<proteinExistence type="inferred from homology"/>
<evidence type="ECO:0000313" key="3">
    <source>
        <dbReference type="Proteomes" id="UP000190037"/>
    </source>
</evidence>
<dbReference type="Proteomes" id="UP000190037">
    <property type="component" value="Unassembled WGS sequence"/>
</dbReference>
<dbReference type="OrthoDB" id="37575at2"/>
<dbReference type="Gene3D" id="1.10.10.10">
    <property type="entry name" value="Winged helix-like DNA-binding domain superfamily/Winged helix DNA-binding domain"/>
    <property type="match status" value="1"/>
</dbReference>
<dbReference type="RefSeq" id="WP_078974329.1">
    <property type="nucleotide sequence ID" value="NZ_MWQN01000001.1"/>
</dbReference>
<organism evidence="2 3">
    <name type="scientific">Embleya scabrispora</name>
    <dbReference type="NCBI Taxonomy" id="159449"/>
    <lineage>
        <taxon>Bacteria</taxon>
        <taxon>Bacillati</taxon>
        <taxon>Actinomycetota</taxon>
        <taxon>Actinomycetes</taxon>
        <taxon>Kitasatosporales</taxon>
        <taxon>Streptomycetaceae</taxon>
        <taxon>Embleya</taxon>
    </lineage>
</organism>
<name>A0A1T3NTV1_9ACTN</name>
<dbReference type="EMBL" id="MWQN01000001">
    <property type="protein sequence ID" value="OPC80061.1"/>
    <property type="molecule type" value="Genomic_DNA"/>
</dbReference>
<dbReference type="STRING" id="159449.B4N89_03040"/>
<dbReference type="AlphaFoldDB" id="A0A1T3NTV1"/>
<dbReference type="SUPFAM" id="SSF53067">
    <property type="entry name" value="Actin-like ATPase domain"/>
    <property type="match status" value="1"/>
</dbReference>
<sequence>MAQATGGDSSVVRRINSAATLRALRGGEVLTVTALMEATGLSRPTVEGVVDGLLAEGLVVETTTAEGEDGSRPRGRPARRFRFHAEAGHLLGIDVGVHRIRVVLADLGGTIIGRAARTVEEGCEAEDRLERVRAAVSETLRRAQVSRNSLWGVGVGTPGIVDTEGVVTLSSAMPGWTGLDLGGRLGRSFSCPVQVENDANLAAIGERWKGVAVGSDDIVYVMAGLSPGAGSFINGRLHRGFGGAAGEIGALHLLGRQVTPENLLSTTGTPLPPLDEAAVGEVFRHAAEGDRTAGEAVDRFVQRLIHDVTALVLALDPEIVVIGGWAAGLADAVPPLTAELRRLCLRMPRVELSALGADGVALGAVRVALDRAEHRLFAVEHTGSARA</sequence>
<dbReference type="eggNOG" id="COG1940">
    <property type="taxonomic scope" value="Bacteria"/>
</dbReference>
<dbReference type="Gene3D" id="3.30.420.40">
    <property type="match status" value="2"/>
</dbReference>
<dbReference type="PANTHER" id="PTHR18964:SF149">
    <property type="entry name" value="BIFUNCTIONAL UDP-N-ACETYLGLUCOSAMINE 2-EPIMERASE_N-ACETYLMANNOSAMINE KINASE"/>
    <property type="match status" value="1"/>
</dbReference>
<gene>
    <name evidence="2" type="ORF">B4N89_03040</name>
</gene>
<dbReference type="InterPro" id="IPR036390">
    <property type="entry name" value="WH_DNA-bd_sf"/>
</dbReference>
<dbReference type="InterPro" id="IPR000600">
    <property type="entry name" value="ROK"/>
</dbReference>
<dbReference type="Pfam" id="PF00480">
    <property type="entry name" value="ROK"/>
    <property type="match status" value="1"/>
</dbReference>
<dbReference type="InterPro" id="IPR036388">
    <property type="entry name" value="WH-like_DNA-bd_sf"/>
</dbReference>
<accession>A0A1T3NTV1</accession>